<gene>
    <name evidence="2" type="ORF">FHU40_001373</name>
</gene>
<comment type="caution">
    <text evidence="2">The sequence shown here is derived from an EMBL/GenBank/DDBJ whole genome shotgun (WGS) entry which is preliminary data.</text>
</comment>
<dbReference type="AlphaFoldDB" id="A0A7W4VTM5"/>
<keyword evidence="1" id="KW-0812">Transmembrane</keyword>
<accession>A0A7W4VTM5</accession>
<evidence type="ECO:0000313" key="2">
    <source>
        <dbReference type="EMBL" id="MBB3041572.1"/>
    </source>
</evidence>
<protein>
    <submittedName>
        <fullName evidence="2">Uncharacterized protein</fullName>
    </submittedName>
</protein>
<dbReference type="EMBL" id="JACHWR010000001">
    <property type="protein sequence ID" value="MBB3041572.1"/>
    <property type="molecule type" value="Genomic_DNA"/>
</dbReference>
<reference evidence="2 3" key="1">
    <citation type="submission" date="2020-08" db="EMBL/GenBank/DDBJ databases">
        <title>Sequencing the genomes of 1000 actinobacteria strains.</title>
        <authorList>
            <person name="Klenk H.-P."/>
        </authorList>
    </citation>
    <scope>NUCLEOTIDE SEQUENCE [LARGE SCALE GENOMIC DNA]</scope>
    <source>
        <strain evidence="2 3">DSM 105498</strain>
    </source>
</reference>
<evidence type="ECO:0000256" key="1">
    <source>
        <dbReference type="SAM" id="Phobius"/>
    </source>
</evidence>
<keyword evidence="1" id="KW-1133">Transmembrane helix</keyword>
<sequence length="225" mass="23298">MRVLGALLAVVVAVGVGLFAGLVPGHHAVPPEVDFDDAILAAAAQEPPGDRVQAAIDGVRETGFYVGPELRDELTDDEVATVERIIATAPVPVFVVWWADTADAGYNTTYAALDQLRVGVGEDGYYAVVTRGSYPLLGALGYRDPYVDADGKGRAGAALERLVDELAAVPPEREFEGGDTRSDYWGGTGGGIAAGLLFAAIGYLGLLAVVGLVGALSRSAREGRG</sequence>
<keyword evidence="1" id="KW-0472">Membrane</keyword>
<proteinExistence type="predicted"/>
<name>A0A7W4VTM5_9ACTN</name>
<keyword evidence="3" id="KW-1185">Reference proteome</keyword>
<dbReference type="Proteomes" id="UP000589626">
    <property type="component" value="Unassembled WGS sequence"/>
</dbReference>
<feature type="transmembrane region" description="Helical" evidence="1">
    <location>
        <begin position="192"/>
        <end position="216"/>
    </location>
</feature>
<evidence type="ECO:0000313" key="3">
    <source>
        <dbReference type="Proteomes" id="UP000589626"/>
    </source>
</evidence>
<dbReference type="RefSeq" id="WP_183591457.1">
    <property type="nucleotide sequence ID" value="NZ_JACHWR010000001.1"/>
</dbReference>
<organism evidence="2 3">
    <name type="scientific">Nocardioides soli</name>
    <dbReference type="NCBI Taxonomy" id="1036020"/>
    <lineage>
        <taxon>Bacteria</taxon>
        <taxon>Bacillati</taxon>
        <taxon>Actinomycetota</taxon>
        <taxon>Actinomycetes</taxon>
        <taxon>Propionibacteriales</taxon>
        <taxon>Nocardioidaceae</taxon>
        <taxon>Nocardioides</taxon>
    </lineage>
</organism>